<keyword evidence="1" id="KW-0547">Nucleotide-binding</keyword>
<dbReference type="EMBL" id="BSYR01000025">
    <property type="protein sequence ID" value="GMI94147.1"/>
    <property type="molecule type" value="Genomic_DNA"/>
</dbReference>
<comment type="caution">
    <text evidence="4">The sequence shown here is derived from an EMBL/GenBank/DDBJ whole genome shotgun (WGS) entry which is preliminary data.</text>
</comment>
<evidence type="ECO:0000256" key="2">
    <source>
        <dbReference type="SAM" id="MobiDB-lite"/>
    </source>
</evidence>
<dbReference type="Gene3D" id="3.30.200.20">
    <property type="entry name" value="Phosphorylase Kinase, domain 1"/>
    <property type="match status" value="1"/>
</dbReference>
<feature type="region of interest" description="Disordered" evidence="2">
    <location>
        <begin position="16"/>
        <end position="58"/>
    </location>
</feature>
<evidence type="ECO:0000256" key="1">
    <source>
        <dbReference type="PROSITE-ProRule" id="PRU10141"/>
    </source>
</evidence>
<gene>
    <name evidence="4" type="ORF">HRI_003084000</name>
</gene>
<feature type="compositionally biased region" description="Basic and acidic residues" evidence="2">
    <location>
        <begin position="16"/>
        <end position="26"/>
    </location>
</feature>
<sequence length="188" mass="21084">MGCICSKETQPDTYVKDYHEEKEGSKKLYVSPEVDNVATETDVTPQQPNRNRRSDDEENKLASVVVERPKNTPPQLQRGMSLEALARGGQGQQMRFSRIMSVTGGERGVQVVAGWPNWLVSVAGEAISGWIPSKADSYEKLEKIGRGSYSSVYKARDVETNKIVALKKIRFTNLDPESIRFMAKENCR</sequence>
<reference evidence="4" key="1">
    <citation type="submission" date="2023-05" db="EMBL/GenBank/DDBJ databases">
        <title>Genome and transcriptome analyses reveal genes involved in the formation of fine ridges on petal epidermal cells in Hibiscus trionum.</title>
        <authorList>
            <person name="Koshimizu S."/>
            <person name="Masuda S."/>
            <person name="Ishii T."/>
            <person name="Shirasu K."/>
            <person name="Hoshino A."/>
            <person name="Arita M."/>
        </authorList>
    </citation>
    <scope>NUCLEOTIDE SEQUENCE</scope>
    <source>
        <strain evidence="4">Hamamatsu line</strain>
    </source>
</reference>
<dbReference type="PROSITE" id="PS50011">
    <property type="entry name" value="PROTEIN_KINASE_DOM"/>
    <property type="match status" value="1"/>
</dbReference>
<protein>
    <recommendedName>
        <fullName evidence="3">Protein kinase domain-containing protein</fullName>
    </recommendedName>
</protein>
<dbReference type="Proteomes" id="UP001165190">
    <property type="component" value="Unassembled WGS sequence"/>
</dbReference>
<dbReference type="PROSITE" id="PS00107">
    <property type="entry name" value="PROTEIN_KINASE_ATP"/>
    <property type="match status" value="1"/>
</dbReference>
<proteinExistence type="predicted"/>
<evidence type="ECO:0000259" key="3">
    <source>
        <dbReference type="PROSITE" id="PS50011"/>
    </source>
</evidence>
<name>A0A9W7IFD4_HIBTR</name>
<organism evidence="4 5">
    <name type="scientific">Hibiscus trionum</name>
    <name type="common">Flower of an hour</name>
    <dbReference type="NCBI Taxonomy" id="183268"/>
    <lineage>
        <taxon>Eukaryota</taxon>
        <taxon>Viridiplantae</taxon>
        <taxon>Streptophyta</taxon>
        <taxon>Embryophyta</taxon>
        <taxon>Tracheophyta</taxon>
        <taxon>Spermatophyta</taxon>
        <taxon>Magnoliopsida</taxon>
        <taxon>eudicotyledons</taxon>
        <taxon>Gunneridae</taxon>
        <taxon>Pentapetalae</taxon>
        <taxon>rosids</taxon>
        <taxon>malvids</taxon>
        <taxon>Malvales</taxon>
        <taxon>Malvaceae</taxon>
        <taxon>Malvoideae</taxon>
        <taxon>Hibiscus</taxon>
    </lineage>
</organism>
<accession>A0A9W7IFD4</accession>
<keyword evidence="1" id="KW-0067">ATP-binding</keyword>
<feature type="binding site" evidence="1">
    <location>
        <position position="167"/>
    </location>
    <ligand>
        <name>ATP</name>
        <dbReference type="ChEBI" id="CHEBI:30616"/>
    </ligand>
</feature>
<dbReference type="OrthoDB" id="693357at2759"/>
<feature type="domain" description="Protein kinase" evidence="3">
    <location>
        <begin position="138"/>
        <end position="188"/>
    </location>
</feature>
<dbReference type="AlphaFoldDB" id="A0A9W7IFD4"/>
<dbReference type="InterPro" id="IPR000719">
    <property type="entry name" value="Prot_kinase_dom"/>
</dbReference>
<dbReference type="InterPro" id="IPR011009">
    <property type="entry name" value="Kinase-like_dom_sf"/>
</dbReference>
<dbReference type="GO" id="GO:0005524">
    <property type="term" value="F:ATP binding"/>
    <property type="evidence" value="ECO:0007669"/>
    <property type="project" value="UniProtKB-UniRule"/>
</dbReference>
<feature type="compositionally biased region" description="Polar residues" evidence="2">
    <location>
        <begin position="38"/>
        <end position="49"/>
    </location>
</feature>
<evidence type="ECO:0000313" key="4">
    <source>
        <dbReference type="EMBL" id="GMI94147.1"/>
    </source>
</evidence>
<evidence type="ECO:0000313" key="5">
    <source>
        <dbReference type="Proteomes" id="UP001165190"/>
    </source>
</evidence>
<dbReference type="GO" id="GO:0004672">
    <property type="term" value="F:protein kinase activity"/>
    <property type="evidence" value="ECO:0007669"/>
    <property type="project" value="InterPro"/>
</dbReference>
<keyword evidence="5" id="KW-1185">Reference proteome</keyword>
<dbReference type="SUPFAM" id="SSF56112">
    <property type="entry name" value="Protein kinase-like (PK-like)"/>
    <property type="match status" value="1"/>
</dbReference>
<dbReference type="InterPro" id="IPR017441">
    <property type="entry name" value="Protein_kinase_ATP_BS"/>
</dbReference>